<evidence type="ECO:0000313" key="2">
    <source>
        <dbReference type="Proteomes" id="UP001436462"/>
    </source>
</evidence>
<organism evidence="1 2">
    <name type="scientific">Proteus genomosp. 6</name>
    <dbReference type="NCBI Taxonomy" id="1311820"/>
    <lineage>
        <taxon>Bacteria</taxon>
        <taxon>Pseudomonadati</taxon>
        <taxon>Pseudomonadota</taxon>
        <taxon>Gammaproteobacteria</taxon>
        <taxon>Enterobacterales</taxon>
        <taxon>Morganellaceae</taxon>
        <taxon>Proteus</taxon>
    </lineage>
</organism>
<sequence length="218" mass="25358">MNVDDFSPLTQALATMLAKASPNERKKLAREIARDLRKSNLQRIRAQKNPDGTAFTKRKALTMTVLRGMKFVWHDQTRHIKSWSVRKTQKGELITGYDIEKKMPRSFYKRDILRFIEVKKDKISTSKPNKQTRMFKRLATARYLRMSANDKGVTLSFAPQVAGIAAVHHYGLKERVRGKSLEIQYPERKLLGFSPADIKHIENQLLEFLEKKHRVHTL</sequence>
<dbReference type="NCBIfam" id="TIGR01635">
    <property type="entry name" value="tail_comp_S"/>
    <property type="match status" value="2"/>
</dbReference>
<dbReference type="InterPro" id="IPR006522">
    <property type="entry name" value="Phage_virion_morphogenesis"/>
</dbReference>
<reference evidence="1 2" key="1">
    <citation type="submission" date="2024-04" db="EMBL/GenBank/DDBJ databases">
        <title>Role of Flies in the Dissemination of Carbapenem-Resistant Enterobacteriaceae (CRE): An Epidemiological and Genomic Study in China.</title>
        <authorList>
            <person name="Kaichao C."/>
            <person name="Zhang R."/>
            <person name="Chen S."/>
        </authorList>
    </citation>
    <scope>NUCLEOTIDE SEQUENCE [LARGE SCALE GENOMIC DNA]</scope>
    <source>
        <strain evidence="2">fly-1011</strain>
    </source>
</reference>
<proteinExistence type="predicted"/>
<dbReference type="Proteomes" id="UP001436462">
    <property type="component" value="Unassembled WGS sequence"/>
</dbReference>
<keyword evidence="2" id="KW-1185">Reference proteome</keyword>
<comment type="caution">
    <text evidence="1">The sequence shown here is derived from an EMBL/GenBank/DDBJ whole genome shotgun (WGS) entry which is preliminary data.</text>
</comment>
<accession>A0ABV1L725</accession>
<name>A0ABV1L725_9GAMM</name>
<dbReference type="Pfam" id="PF05069">
    <property type="entry name" value="Phage_tail_S"/>
    <property type="match status" value="2"/>
</dbReference>
<dbReference type="EMBL" id="JBEEWF010000001">
    <property type="protein sequence ID" value="MEQ5346971.1"/>
    <property type="molecule type" value="Genomic_DNA"/>
</dbReference>
<dbReference type="RefSeq" id="WP_349419707.1">
    <property type="nucleotide sequence ID" value="NZ_JBEEWF010000001.1"/>
</dbReference>
<gene>
    <name evidence="1" type="ORF">ABN253_02125</name>
</gene>
<evidence type="ECO:0000313" key="1">
    <source>
        <dbReference type="EMBL" id="MEQ5346971.1"/>
    </source>
</evidence>
<protein>
    <submittedName>
        <fullName evidence="1">Phage virion morphogenesis protein</fullName>
    </submittedName>
</protein>